<reference evidence="1" key="1">
    <citation type="journal article" date="2014" name="Front. Microbiol.">
        <title>High frequency of phylogenetically diverse reductive dehalogenase-homologous genes in deep subseafloor sedimentary metagenomes.</title>
        <authorList>
            <person name="Kawai M."/>
            <person name="Futagami T."/>
            <person name="Toyoda A."/>
            <person name="Takaki Y."/>
            <person name="Nishi S."/>
            <person name="Hori S."/>
            <person name="Arai W."/>
            <person name="Tsubouchi T."/>
            <person name="Morono Y."/>
            <person name="Uchiyama I."/>
            <person name="Ito T."/>
            <person name="Fujiyama A."/>
            <person name="Inagaki F."/>
            <person name="Takami H."/>
        </authorList>
    </citation>
    <scope>NUCLEOTIDE SEQUENCE</scope>
    <source>
        <strain evidence="1">Expedition CK06-06</strain>
    </source>
</reference>
<sequence>MMKTKENQKKLRNEIPEPTIPGSLDSIKQRAIFPIGKREYQSILVDYCVYYFTYKKLYEEIEQEKLLKGKVKLQIAINPSKYKFTKHFPKHSDILNECIAKYPYESLRIFKAVIENQIKPNSDKILMSFIYDIKKDRAFLNINILMILIN</sequence>
<comment type="caution">
    <text evidence="1">The sequence shown here is derived from an EMBL/GenBank/DDBJ whole genome shotgun (WGS) entry which is preliminary data.</text>
</comment>
<dbReference type="AlphaFoldDB" id="X1BKM0"/>
<evidence type="ECO:0000313" key="1">
    <source>
        <dbReference type="EMBL" id="GAG84618.1"/>
    </source>
</evidence>
<gene>
    <name evidence="1" type="ORF">S01H4_36183</name>
</gene>
<proteinExistence type="predicted"/>
<dbReference type="EMBL" id="BART01019316">
    <property type="protein sequence ID" value="GAG84618.1"/>
    <property type="molecule type" value="Genomic_DNA"/>
</dbReference>
<protein>
    <submittedName>
        <fullName evidence="1">Uncharacterized protein</fullName>
    </submittedName>
</protein>
<accession>X1BKM0</accession>
<organism evidence="1">
    <name type="scientific">marine sediment metagenome</name>
    <dbReference type="NCBI Taxonomy" id="412755"/>
    <lineage>
        <taxon>unclassified sequences</taxon>
        <taxon>metagenomes</taxon>
        <taxon>ecological metagenomes</taxon>
    </lineage>
</organism>
<name>X1BKM0_9ZZZZ</name>